<gene>
    <name evidence="2" type="ORF">AVEN_174093_1</name>
</gene>
<evidence type="ECO:0000313" key="2">
    <source>
        <dbReference type="EMBL" id="GBL98299.1"/>
    </source>
</evidence>
<comment type="caution">
    <text evidence="2">The sequence shown here is derived from an EMBL/GenBank/DDBJ whole genome shotgun (WGS) entry which is preliminary data.</text>
</comment>
<keyword evidence="3" id="KW-1185">Reference proteome</keyword>
<dbReference type="EMBL" id="BGPR01000138">
    <property type="protein sequence ID" value="GBL98299.1"/>
    <property type="molecule type" value="Genomic_DNA"/>
</dbReference>
<organism evidence="2 3">
    <name type="scientific">Araneus ventricosus</name>
    <name type="common">Orbweaver spider</name>
    <name type="synonym">Epeira ventricosa</name>
    <dbReference type="NCBI Taxonomy" id="182803"/>
    <lineage>
        <taxon>Eukaryota</taxon>
        <taxon>Metazoa</taxon>
        <taxon>Ecdysozoa</taxon>
        <taxon>Arthropoda</taxon>
        <taxon>Chelicerata</taxon>
        <taxon>Arachnida</taxon>
        <taxon>Araneae</taxon>
        <taxon>Araneomorphae</taxon>
        <taxon>Entelegynae</taxon>
        <taxon>Araneoidea</taxon>
        <taxon>Araneidae</taxon>
        <taxon>Araneus</taxon>
    </lineage>
</organism>
<evidence type="ECO:0000256" key="1">
    <source>
        <dbReference type="SAM" id="MobiDB-lite"/>
    </source>
</evidence>
<protein>
    <submittedName>
        <fullName evidence="2">Uncharacterized protein</fullName>
    </submittedName>
</protein>
<name>A0A4Y2C2F8_ARAVE</name>
<accession>A0A4Y2C2F8</accession>
<feature type="compositionally biased region" description="Basic and acidic residues" evidence="1">
    <location>
        <begin position="52"/>
        <end position="67"/>
    </location>
</feature>
<dbReference type="Proteomes" id="UP000499080">
    <property type="component" value="Unassembled WGS sequence"/>
</dbReference>
<feature type="region of interest" description="Disordered" evidence="1">
    <location>
        <begin position="52"/>
        <end position="91"/>
    </location>
</feature>
<evidence type="ECO:0000313" key="3">
    <source>
        <dbReference type="Proteomes" id="UP000499080"/>
    </source>
</evidence>
<reference evidence="2 3" key="1">
    <citation type="journal article" date="2019" name="Sci. Rep.">
        <title>Orb-weaving spider Araneus ventricosus genome elucidates the spidroin gene catalogue.</title>
        <authorList>
            <person name="Kono N."/>
            <person name="Nakamura H."/>
            <person name="Ohtoshi R."/>
            <person name="Moran D.A.P."/>
            <person name="Shinohara A."/>
            <person name="Yoshida Y."/>
            <person name="Fujiwara M."/>
            <person name="Mori M."/>
            <person name="Tomita M."/>
            <person name="Arakawa K."/>
        </authorList>
    </citation>
    <scope>NUCLEOTIDE SEQUENCE [LARGE SCALE GENOMIC DNA]</scope>
</reference>
<sequence length="91" mass="9844">MNLSTIIVERPRWPSGKVAASAAGGFQVRHPIPLKVRRTCLLHAKSYVGDKRPPAGVVRKFEGREADQASSSSSDRGSKLRGAPLNIPRVV</sequence>
<dbReference type="AlphaFoldDB" id="A0A4Y2C2F8"/>
<proteinExistence type="predicted"/>